<evidence type="ECO:0000313" key="2">
    <source>
        <dbReference type="Proteomes" id="UP000228684"/>
    </source>
</evidence>
<accession>A0ABX4MEM5</accession>
<comment type="caution">
    <text evidence="1">The sequence shown here is derived from an EMBL/GenBank/DDBJ whole genome shotgun (WGS) entry which is preliminary data.</text>
</comment>
<name>A0ABX4MEM5_9HYPH</name>
<protein>
    <submittedName>
        <fullName evidence="1">Uncharacterized protein</fullName>
    </submittedName>
</protein>
<gene>
    <name evidence="1" type="ORF">magneo_302</name>
</gene>
<proteinExistence type="predicted"/>
<keyword evidence="2" id="KW-1185">Reference proteome</keyword>
<dbReference type="EMBL" id="NXGM01000154">
    <property type="protein sequence ID" value="PIM94911.1"/>
    <property type="molecule type" value="Genomic_DNA"/>
</dbReference>
<sequence>MYSCLLIFLVQHSVCFKIYLLTVIKDLSNYNYLYILKNMKYYNNKVNNLNYNFGWLKTKLYDNIVLSSIDLDILNTIIDKIDLLIFRDYVVLRTSLNKHAIKNIILKWYVKSINNSIELLVFKSKIKGLTYEMFINKYEFMKIKLNNLLYVSVFDLDETIISFDVKSLLKCLHETRVVSTTMIINQSNLQQNLKYNLNNKIREYINQVNIVDDLEEQYEMMKKRLLIEVNMPRLVVKKWKTDINW</sequence>
<evidence type="ECO:0000313" key="1">
    <source>
        <dbReference type="EMBL" id="PIM94911.1"/>
    </source>
</evidence>
<organism evidence="1 2">
    <name type="scientific">Candidatus Hodgkinia cicadicola</name>
    <dbReference type="NCBI Taxonomy" id="573658"/>
    <lineage>
        <taxon>Bacteria</taxon>
        <taxon>Pseudomonadati</taxon>
        <taxon>Pseudomonadota</taxon>
        <taxon>Alphaproteobacteria</taxon>
        <taxon>Hyphomicrobiales</taxon>
        <taxon>Candidatus Hodgkinia</taxon>
    </lineage>
</organism>
<reference evidence="1" key="1">
    <citation type="submission" date="2017-09" db="EMBL/GenBank/DDBJ databases">
        <authorList>
            <person name="Campbell M.A."/>
            <person name="Lukasik P."/>
            <person name="Simon C."/>
            <person name="McCutcheon J.P."/>
        </authorList>
    </citation>
    <scope>NUCLEOTIDE SEQUENCE [LARGE SCALE GENOMIC DNA]</scope>
    <source>
        <strain evidence="1">MAGNEO</strain>
    </source>
</reference>
<dbReference type="Proteomes" id="UP000228684">
    <property type="component" value="Unassembled WGS sequence"/>
</dbReference>